<sequence>MLGVLGVSAVGLHNPFDGDKPVKPLINPEMIGNIDNDEDTVVVVKYLGGEIELDMSSNMEYTQVHMGSDDEMNMPSVAVPVDDLPVQLSWTKWNPELLSQPKRKLELISEQKKYFQNEDRKAQEKHDAEQLQIKANLMWEKIKNELMIEKLRLEINDLKKRQNPATKIPPDNIPPDEIPPDRIPLGKNPARTKSCQM</sequence>
<dbReference type="Proteomes" id="UP001160148">
    <property type="component" value="Unassembled WGS sequence"/>
</dbReference>
<reference evidence="2 3" key="1">
    <citation type="submission" date="2023-01" db="EMBL/GenBank/DDBJ databases">
        <authorList>
            <person name="Whitehead M."/>
        </authorList>
    </citation>
    <scope>NUCLEOTIDE SEQUENCE [LARGE SCALE GENOMIC DNA]</scope>
</reference>
<evidence type="ECO:0000256" key="1">
    <source>
        <dbReference type="SAM" id="MobiDB-lite"/>
    </source>
</evidence>
<organism evidence="2 3">
    <name type="scientific">Macrosiphum euphorbiae</name>
    <name type="common">potato aphid</name>
    <dbReference type="NCBI Taxonomy" id="13131"/>
    <lineage>
        <taxon>Eukaryota</taxon>
        <taxon>Metazoa</taxon>
        <taxon>Ecdysozoa</taxon>
        <taxon>Arthropoda</taxon>
        <taxon>Hexapoda</taxon>
        <taxon>Insecta</taxon>
        <taxon>Pterygota</taxon>
        <taxon>Neoptera</taxon>
        <taxon>Paraneoptera</taxon>
        <taxon>Hemiptera</taxon>
        <taxon>Sternorrhyncha</taxon>
        <taxon>Aphidomorpha</taxon>
        <taxon>Aphidoidea</taxon>
        <taxon>Aphididae</taxon>
        <taxon>Macrosiphini</taxon>
        <taxon>Macrosiphum</taxon>
    </lineage>
</organism>
<proteinExistence type="predicted"/>
<evidence type="ECO:0000313" key="3">
    <source>
        <dbReference type="Proteomes" id="UP001160148"/>
    </source>
</evidence>
<comment type="caution">
    <text evidence="2">The sequence shown here is derived from an EMBL/GenBank/DDBJ whole genome shotgun (WGS) entry which is preliminary data.</text>
</comment>
<protein>
    <submittedName>
        <fullName evidence="2">Uncharacterized protein</fullName>
    </submittedName>
</protein>
<gene>
    <name evidence="2" type="ORF">MEUPH1_LOCUS26629</name>
</gene>
<evidence type="ECO:0000313" key="2">
    <source>
        <dbReference type="EMBL" id="CAI6372808.1"/>
    </source>
</evidence>
<keyword evidence="3" id="KW-1185">Reference proteome</keyword>
<accession>A0AAV0XXA6</accession>
<feature type="region of interest" description="Disordered" evidence="1">
    <location>
        <begin position="162"/>
        <end position="197"/>
    </location>
</feature>
<dbReference type="AlphaFoldDB" id="A0AAV0XXA6"/>
<dbReference type="EMBL" id="CARXXK010001080">
    <property type="protein sequence ID" value="CAI6372808.1"/>
    <property type="molecule type" value="Genomic_DNA"/>
</dbReference>
<name>A0AAV0XXA6_9HEMI</name>